<dbReference type="InterPro" id="IPR004358">
    <property type="entry name" value="Sig_transdc_His_kin-like_C"/>
</dbReference>
<keyword evidence="4" id="KW-0808">Transferase</keyword>
<feature type="coiled-coil region" evidence="8">
    <location>
        <begin position="835"/>
        <end position="866"/>
    </location>
</feature>
<keyword evidence="8" id="KW-0175">Coiled coil</keyword>
<dbReference type="InterPro" id="IPR050351">
    <property type="entry name" value="BphY/WalK/GraS-like"/>
</dbReference>
<dbReference type="InterPro" id="IPR000700">
    <property type="entry name" value="PAS-assoc_C"/>
</dbReference>
<dbReference type="SMART" id="SM00065">
    <property type="entry name" value="GAF"/>
    <property type="match status" value="1"/>
</dbReference>
<gene>
    <name evidence="13" type="ORF">VB854_09440</name>
</gene>
<dbReference type="InterPro" id="IPR003661">
    <property type="entry name" value="HisK_dim/P_dom"/>
</dbReference>
<keyword evidence="9" id="KW-0812">Transmembrane</keyword>
<dbReference type="CDD" id="cd00082">
    <property type="entry name" value="HisKA"/>
    <property type="match status" value="1"/>
</dbReference>
<evidence type="ECO:0000256" key="2">
    <source>
        <dbReference type="ARBA" id="ARBA00012438"/>
    </source>
</evidence>
<reference evidence="13 14" key="1">
    <citation type="submission" date="2023-12" db="EMBL/GenBank/DDBJ databases">
        <title>Baltic Sea Cyanobacteria.</title>
        <authorList>
            <person name="Delbaje E."/>
            <person name="Fewer D.P."/>
            <person name="Shishido T.K."/>
        </authorList>
    </citation>
    <scope>NUCLEOTIDE SEQUENCE [LARGE SCALE GENOMIC DNA]</scope>
    <source>
        <strain evidence="13 14">CCNP 1315</strain>
    </source>
</reference>
<evidence type="ECO:0000256" key="6">
    <source>
        <dbReference type="ARBA" id="ARBA00023012"/>
    </source>
</evidence>
<evidence type="ECO:0000313" key="14">
    <source>
        <dbReference type="Proteomes" id="UP001301728"/>
    </source>
</evidence>
<dbReference type="Pfam" id="PF08447">
    <property type="entry name" value="PAS_3"/>
    <property type="match status" value="1"/>
</dbReference>
<keyword evidence="3" id="KW-0597">Phosphoprotein</keyword>
<dbReference type="Gene3D" id="3.30.565.10">
    <property type="entry name" value="Histidine kinase-like ATPase, C-terminal domain"/>
    <property type="match status" value="1"/>
</dbReference>
<keyword evidence="5" id="KW-0418">Kinase</keyword>
<dbReference type="SMART" id="SM00388">
    <property type="entry name" value="HisKA"/>
    <property type="match status" value="1"/>
</dbReference>
<evidence type="ECO:0000256" key="5">
    <source>
        <dbReference type="ARBA" id="ARBA00022777"/>
    </source>
</evidence>
<dbReference type="EMBL" id="JAYGHT010000023">
    <property type="protein sequence ID" value="MEA5519173.1"/>
    <property type="molecule type" value="Genomic_DNA"/>
</dbReference>
<evidence type="ECO:0000259" key="12">
    <source>
        <dbReference type="PROSITE" id="PS50113"/>
    </source>
</evidence>
<evidence type="ECO:0000259" key="10">
    <source>
        <dbReference type="PROSITE" id="PS50109"/>
    </source>
</evidence>
<dbReference type="Pfam" id="PF08448">
    <property type="entry name" value="PAS_4"/>
    <property type="match status" value="1"/>
</dbReference>
<comment type="catalytic activity">
    <reaction evidence="1">
        <text>ATP + protein L-histidine = ADP + protein N-phospho-L-histidine.</text>
        <dbReference type="EC" id="2.7.13.3"/>
    </reaction>
</comment>
<evidence type="ECO:0000256" key="1">
    <source>
        <dbReference type="ARBA" id="ARBA00000085"/>
    </source>
</evidence>
<dbReference type="InterPro" id="IPR001610">
    <property type="entry name" value="PAC"/>
</dbReference>
<dbReference type="SMART" id="SM00091">
    <property type="entry name" value="PAS"/>
    <property type="match status" value="3"/>
</dbReference>
<dbReference type="InterPro" id="IPR029016">
    <property type="entry name" value="GAF-like_dom_sf"/>
</dbReference>
<keyword evidence="7 9" id="KW-0472">Membrane</keyword>
<dbReference type="SMART" id="SM00086">
    <property type="entry name" value="PAC"/>
    <property type="match status" value="2"/>
</dbReference>
<sequence>MKPRTALGFIVSGTILGLWHRRYTTQHPQFQRKLTFLINTGSFLVIVLGLLTLIEYYFQMNLEIDQLLFSYSLDGVNAEVKRKIAPNIAINFILSGSALILLARNSLRLAQLLSLFTFFVGLLAFIGHLYTVTPFYSAGSLTGMAMNTAICFMLMSLGILFASADQAWMREFSSIKAGGIMARRLIPSLTILPLILGLFILVLYPKLSFTPSSGLAVNSLLDVVVFVVVVWRNAKTLNRIDFERQDIQQRLLQSEQRFRAIVEDQTELISRYQADTTILFVNDAYCRYFGLNSETLIGNSYNPVIYEEDRERILQEVNSMNFENPTVTIENRVVVNGEVRWTQWNNRAIFNSKGELVEYQSVGRDITQLKQIEDELRQLNEQLEEKVQARTAELAATNAILRQEINHRQAVQRELVQQKRLLESFFQSSPVGMVMFNKQLQFMQINEAIAEMNGVSIEATLGRTVDQILPDLAPQLNPIFQQVLQTGEPVFNIEIAGETPKHPGVTCYWQVSYFPLLRQDHQIIGLGGVIVEISDRKRTEIALRESEERFRRAVVDAPFPIILHAEDGKIIQISNSVTEITGYTTDEISSIEDWTERVYGQRQNVVLEGINRLYQLNHRVEEGEYEIRTKDGNRRIWNFSSAPLGQLSDYRRLVISMAADITERKQAEVALATRLRQQAIITQLGQMALSGWKLNALFDQTTAFVAESFAVEYCKVLELLPDGQTLLLRSGVGWRGGLVGQATVGTDENSQAGYTLRVHEPVVVEDLRTETRFNGPALLQEHHVISGMSTIIAGRNRHQPFGILGVHSTEKRQFTQDDVNFLQVIANLLAEVIARKQNEDEIQQLNATLEQRVQERTQQLEDANQEMEAFAYSVAHDLRAPLRAIQGFSQVLVEDYGNQLDELAQEYINRMSASAEHLDQLILDLLSYSGLNRTEIKLETISLTAIVERVVNELKLQLDTKQAEILIEPSLPLVKAQRSILKQVIINLVSNAIKFVEPGVSPRISIWGEEGLVNQFDTETQWVRLWIEDNGIGISPQHQDRIFQAFERLHGIEAYPGTGIGLAIVKRGVERMGGRVGVESGLGEGSRFWIELIGAESVNTSNGVGKRYF</sequence>
<dbReference type="Gene3D" id="3.30.450.40">
    <property type="match status" value="1"/>
</dbReference>
<dbReference type="InterPro" id="IPR036890">
    <property type="entry name" value="HATPase_C_sf"/>
</dbReference>
<evidence type="ECO:0000259" key="11">
    <source>
        <dbReference type="PROSITE" id="PS50112"/>
    </source>
</evidence>
<dbReference type="PANTHER" id="PTHR42878:SF15">
    <property type="entry name" value="BACTERIOPHYTOCHROME"/>
    <property type="match status" value="1"/>
</dbReference>
<feature type="domain" description="PAS" evidence="11">
    <location>
        <begin position="254"/>
        <end position="318"/>
    </location>
</feature>
<dbReference type="PROSITE" id="PS50112">
    <property type="entry name" value="PAS"/>
    <property type="match status" value="3"/>
</dbReference>
<feature type="transmembrane region" description="Helical" evidence="9">
    <location>
        <begin position="185"/>
        <end position="204"/>
    </location>
</feature>
<feature type="domain" description="PAS" evidence="11">
    <location>
        <begin position="546"/>
        <end position="617"/>
    </location>
</feature>
<evidence type="ECO:0000256" key="8">
    <source>
        <dbReference type="SAM" id="Coils"/>
    </source>
</evidence>
<keyword evidence="6" id="KW-0902">Two-component regulatory system</keyword>
<feature type="domain" description="PAS" evidence="11">
    <location>
        <begin position="418"/>
        <end position="487"/>
    </location>
</feature>
<comment type="caution">
    <text evidence="13">The sequence shown here is derived from an EMBL/GenBank/DDBJ whole genome shotgun (WGS) entry which is preliminary data.</text>
</comment>
<dbReference type="SUPFAM" id="SSF55781">
    <property type="entry name" value="GAF domain-like"/>
    <property type="match status" value="1"/>
</dbReference>
<dbReference type="SMART" id="SM00387">
    <property type="entry name" value="HATPase_c"/>
    <property type="match status" value="1"/>
</dbReference>
<feature type="domain" description="PAC" evidence="12">
    <location>
        <begin position="323"/>
        <end position="378"/>
    </location>
</feature>
<feature type="transmembrane region" description="Helical" evidence="9">
    <location>
        <begin position="84"/>
        <end position="102"/>
    </location>
</feature>
<dbReference type="InterPro" id="IPR000014">
    <property type="entry name" value="PAS"/>
</dbReference>
<keyword evidence="9" id="KW-1133">Transmembrane helix</keyword>
<dbReference type="SUPFAM" id="SSF55785">
    <property type="entry name" value="PYP-like sensor domain (PAS domain)"/>
    <property type="match status" value="3"/>
</dbReference>
<dbReference type="InterPro" id="IPR005467">
    <property type="entry name" value="His_kinase_dom"/>
</dbReference>
<feature type="transmembrane region" description="Helical" evidence="9">
    <location>
        <begin position="6"/>
        <end position="24"/>
    </location>
</feature>
<dbReference type="PRINTS" id="PR00344">
    <property type="entry name" value="BCTRLSENSOR"/>
</dbReference>
<feature type="transmembrane region" description="Helical" evidence="9">
    <location>
        <begin position="144"/>
        <end position="164"/>
    </location>
</feature>
<dbReference type="InterPro" id="IPR003594">
    <property type="entry name" value="HATPase_dom"/>
</dbReference>
<dbReference type="InterPro" id="IPR036097">
    <property type="entry name" value="HisK_dim/P_sf"/>
</dbReference>
<dbReference type="Gene3D" id="1.10.287.130">
    <property type="match status" value="1"/>
</dbReference>
<dbReference type="InterPro" id="IPR013656">
    <property type="entry name" value="PAS_4"/>
</dbReference>
<name>A0ABU5TW87_9CYAN</name>
<dbReference type="CDD" id="cd00130">
    <property type="entry name" value="PAS"/>
    <property type="match status" value="3"/>
</dbReference>
<dbReference type="PROSITE" id="PS50109">
    <property type="entry name" value="HIS_KIN"/>
    <property type="match status" value="1"/>
</dbReference>
<feature type="domain" description="PAC" evidence="12">
    <location>
        <begin position="621"/>
        <end position="673"/>
    </location>
</feature>
<organism evidence="13 14">
    <name type="scientific">Limnoraphis robusta CCNP1315</name>
    <dbReference type="NCBI Taxonomy" id="3110306"/>
    <lineage>
        <taxon>Bacteria</taxon>
        <taxon>Bacillati</taxon>
        <taxon>Cyanobacteriota</taxon>
        <taxon>Cyanophyceae</taxon>
        <taxon>Oscillatoriophycideae</taxon>
        <taxon>Oscillatoriales</taxon>
        <taxon>Sirenicapillariaceae</taxon>
        <taxon>Limnoraphis</taxon>
    </lineage>
</organism>
<dbReference type="Proteomes" id="UP001301728">
    <property type="component" value="Unassembled WGS sequence"/>
</dbReference>
<accession>A0ABU5TW87</accession>
<evidence type="ECO:0000256" key="3">
    <source>
        <dbReference type="ARBA" id="ARBA00022553"/>
    </source>
</evidence>
<dbReference type="EC" id="2.7.13.3" evidence="2"/>
<dbReference type="PROSITE" id="PS50113">
    <property type="entry name" value="PAC"/>
    <property type="match status" value="2"/>
</dbReference>
<protein>
    <recommendedName>
        <fullName evidence="2">histidine kinase</fullName>
        <ecNumber evidence="2">2.7.13.3</ecNumber>
    </recommendedName>
</protein>
<evidence type="ECO:0000256" key="4">
    <source>
        <dbReference type="ARBA" id="ARBA00022679"/>
    </source>
</evidence>
<dbReference type="SUPFAM" id="SSF47384">
    <property type="entry name" value="Homodimeric domain of signal transducing histidine kinase"/>
    <property type="match status" value="1"/>
</dbReference>
<feature type="transmembrane region" description="Helical" evidence="9">
    <location>
        <begin position="36"/>
        <end position="58"/>
    </location>
</feature>
<dbReference type="InterPro" id="IPR013655">
    <property type="entry name" value="PAS_fold_3"/>
</dbReference>
<dbReference type="InterPro" id="IPR013767">
    <property type="entry name" value="PAS_fold"/>
</dbReference>
<feature type="transmembrane region" description="Helical" evidence="9">
    <location>
        <begin position="109"/>
        <end position="132"/>
    </location>
</feature>
<dbReference type="Pfam" id="PF02518">
    <property type="entry name" value="HATPase_c"/>
    <property type="match status" value="1"/>
</dbReference>
<dbReference type="SUPFAM" id="SSF55874">
    <property type="entry name" value="ATPase domain of HSP90 chaperone/DNA topoisomerase II/histidine kinase"/>
    <property type="match status" value="1"/>
</dbReference>
<evidence type="ECO:0000256" key="7">
    <source>
        <dbReference type="ARBA" id="ARBA00023136"/>
    </source>
</evidence>
<dbReference type="PANTHER" id="PTHR42878">
    <property type="entry name" value="TWO-COMPONENT HISTIDINE KINASE"/>
    <property type="match status" value="1"/>
</dbReference>
<keyword evidence="14" id="KW-1185">Reference proteome</keyword>
<proteinExistence type="predicted"/>
<dbReference type="Pfam" id="PF00989">
    <property type="entry name" value="PAS"/>
    <property type="match status" value="1"/>
</dbReference>
<dbReference type="Gene3D" id="3.30.450.20">
    <property type="entry name" value="PAS domain"/>
    <property type="match status" value="3"/>
</dbReference>
<evidence type="ECO:0000256" key="9">
    <source>
        <dbReference type="SAM" id="Phobius"/>
    </source>
</evidence>
<dbReference type="Pfam" id="PF00512">
    <property type="entry name" value="HisKA"/>
    <property type="match status" value="1"/>
</dbReference>
<dbReference type="NCBIfam" id="TIGR00229">
    <property type="entry name" value="sensory_box"/>
    <property type="match status" value="3"/>
</dbReference>
<feature type="domain" description="Histidine kinase" evidence="10">
    <location>
        <begin position="873"/>
        <end position="1096"/>
    </location>
</feature>
<dbReference type="Pfam" id="PF01590">
    <property type="entry name" value="GAF"/>
    <property type="match status" value="1"/>
</dbReference>
<dbReference type="InterPro" id="IPR035965">
    <property type="entry name" value="PAS-like_dom_sf"/>
</dbReference>
<feature type="coiled-coil region" evidence="8">
    <location>
        <begin position="362"/>
        <end position="400"/>
    </location>
</feature>
<dbReference type="InterPro" id="IPR003018">
    <property type="entry name" value="GAF"/>
</dbReference>
<evidence type="ECO:0000313" key="13">
    <source>
        <dbReference type="EMBL" id="MEA5519173.1"/>
    </source>
</evidence>